<keyword evidence="5 7" id="KW-0472">Membrane</keyword>
<feature type="transmembrane region" description="Helical" evidence="7">
    <location>
        <begin position="31"/>
        <end position="56"/>
    </location>
</feature>
<keyword evidence="4 7" id="KW-1133">Transmembrane helix</keyword>
<feature type="region of interest" description="Disordered" evidence="6">
    <location>
        <begin position="1"/>
        <end position="22"/>
    </location>
</feature>
<dbReference type="KEGG" id="dsh:Dshi_3401"/>
<name>A8LNP0_DINSH</name>
<sequence length="271" mass="30284">MSHRVDRLRPCPSSRPMNADTDHSLRRRGTALLYGAACHGIFALAGLAMLVGLFTGMQSGFGAVPQPWAWGANLLLLVQFPLAHSFLLSARGQSLLARLAPWGYGKPLATTTYATIASLQLLALFTLWTPSETILWRAEGMVFWLMCLAYAASWLLLTKASFDAGPSVQSGALGWMALLRGRKPVFPDMPETGLFRVVRQPIYVSFALTLWCVPVWTPDQILVATLYTAYCVIAPRFKEERFSRLYGDRFRAYRARVPYWVPHLSRRKGDA</sequence>
<evidence type="ECO:0000256" key="6">
    <source>
        <dbReference type="SAM" id="MobiDB-lite"/>
    </source>
</evidence>
<comment type="similarity">
    <text evidence="2">Belongs to the nurim family.</text>
</comment>
<evidence type="ECO:0000256" key="2">
    <source>
        <dbReference type="ARBA" id="ARBA00010631"/>
    </source>
</evidence>
<protein>
    <submittedName>
        <fullName evidence="8">Uncharacterized protein</fullName>
    </submittedName>
</protein>
<feature type="transmembrane region" description="Helical" evidence="7">
    <location>
        <begin position="134"/>
        <end position="157"/>
    </location>
</feature>
<evidence type="ECO:0000256" key="4">
    <source>
        <dbReference type="ARBA" id="ARBA00022989"/>
    </source>
</evidence>
<evidence type="ECO:0000256" key="1">
    <source>
        <dbReference type="ARBA" id="ARBA00004141"/>
    </source>
</evidence>
<evidence type="ECO:0000256" key="3">
    <source>
        <dbReference type="ARBA" id="ARBA00022692"/>
    </source>
</evidence>
<dbReference type="STRING" id="398580.Dshi_3401"/>
<organism evidence="8 9">
    <name type="scientific">Dinoroseobacter shibae (strain DSM 16493 / NCIMB 14021 / DFL 12)</name>
    <dbReference type="NCBI Taxonomy" id="398580"/>
    <lineage>
        <taxon>Bacteria</taxon>
        <taxon>Pseudomonadati</taxon>
        <taxon>Pseudomonadota</taxon>
        <taxon>Alphaproteobacteria</taxon>
        <taxon>Rhodobacterales</taxon>
        <taxon>Roseobacteraceae</taxon>
        <taxon>Dinoroseobacter</taxon>
    </lineage>
</organism>
<dbReference type="HOGENOM" id="CLU_1004006_0_0_5"/>
<gene>
    <name evidence="8" type="ordered locus">Dshi_3401</name>
</gene>
<accession>A8LNP0</accession>
<evidence type="ECO:0000313" key="9">
    <source>
        <dbReference type="Proteomes" id="UP000006833"/>
    </source>
</evidence>
<keyword evidence="3 7" id="KW-0812">Transmembrane</keyword>
<dbReference type="PANTHER" id="PTHR31040">
    <property type="entry name" value="NURIM"/>
    <property type="match status" value="1"/>
</dbReference>
<evidence type="ECO:0000256" key="7">
    <source>
        <dbReference type="SAM" id="Phobius"/>
    </source>
</evidence>
<feature type="transmembrane region" description="Helical" evidence="7">
    <location>
        <begin position="68"/>
        <end position="88"/>
    </location>
</feature>
<keyword evidence="9" id="KW-1185">Reference proteome</keyword>
<dbReference type="Proteomes" id="UP000006833">
    <property type="component" value="Chromosome"/>
</dbReference>
<evidence type="ECO:0000313" key="8">
    <source>
        <dbReference type="EMBL" id="ABV95134.1"/>
    </source>
</evidence>
<dbReference type="GO" id="GO:0016020">
    <property type="term" value="C:membrane"/>
    <property type="evidence" value="ECO:0007669"/>
    <property type="project" value="UniProtKB-SubCell"/>
</dbReference>
<feature type="transmembrane region" description="Helical" evidence="7">
    <location>
        <begin position="108"/>
        <end position="128"/>
    </location>
</feature>
<dbReference type="InterPro" id="IPR033580">
    <property type="entry name" value="Nurim-like"/>
</dbReference>
<comment type="subcellular location">
    <subcellularLocation>
        <location evidence="1">Membrane</location>
        <topology evidence="1">Multi-pass membrane protein</topology>
    </subcellularLocation>
</comment>
<reference evidence="9" key="1">
    <citation type="journal article" date="2010" name="ISME J.">
        <title>The complete genome sequence of the algal symbiont Dinoroseobacter shibae: a hitchhiker's guide to life in the sea.</title>
        <authorList>
            <person name="Wagner-Dobler I."/>
            <person name="Ballhausen B."/>
            <person name="Berger M."/>
            <person name="Brinkhoff T."/>
            <person name="Buchholz I."/>
            <person name="Bunk B."/>
            <person name="Cypionka H."/>
            <person name="Daniel R."/>
            <person name="Drepper T."/>
            <person name="Gerdts G."/>
            <person name="Hahnke S."/>
            <person name="Han C."/>
            <person name="Jahn D."/>
            <person name="Kalhoefer D."/>
            <person name="Kiss H."/>
            <person name="Klenk H.P."/>
            <person name="Kyrpides N."/>
            <person name="Liebl W."/>
            <person name="Liesegang H."/>
            <person name="Meincke L."/>
            <person name="Pati A."/>
            <person name="Petersen J."/>
            <person name="Piekarski T."/>
            <person name="Pommerenke C."/>
            <person name="Pradella S."/>
            <person name="Pukall R."/>
            <person name="Rabus R."/>
            <person name="Stackebrandt E."/>
            <person name="Thole S."/>
            <person name="Thompson L."/>
            <person name="Tielen P."/>
            <person name="Tomasch J."/>
            <person name="von Jan M."/>
            <person name="Wanphrut N."/>
            <person name="Wichels A."/>
            <person name="Zech H."/>
            <person name="Simon M."/>
        </authorList>
    </citation>
    <scope>NUCLEOTIDE SEQUENCE [LARGE SCALE GENOMIC DNA]</scope>
    <source>
        <strain evidence="9">DSM 16493 / NCIMB 14021 / DFL 12</strain>
    </source>
</reference>
<dbReference type="EMBL" id="CP000830">
    <property type="protein sequence ID" value="ABV95134.1"/>
    <property type="molecule type" value="Genomic_DNA"/>
</dbReference>
<dbReference type="PANTHER" id="PTHR31040:SF1">
    <property type="entry name" value="NURIM"/>
    <property type="match status" value="1"/>
</dbReference>
<evidence type="ECO:0000256" key="5">
    <source>
        <dbReference type="ARBA" id="ARBA00023136"/>
    </source>
</evidence>
<proteinExistence type="inferred from homology"/>
<dbReference type="eggNOG" id="COG2020">
    <property type="taxonomic scope" value="Bacteria"/>
</dbReference>
<dbReference type="AlphaFoldDB" id="A8LNP0"/>
<dbReference type="Gene3D" id="1.20.120.1630">
    <property type="match status" value="1"/>
</dbReference>